<dbReference type="PANTHER" id="PTHR47706">
    <property type="entry name" value="NMRA-LIKE FAMILY PROTEIN"/>
    <property type="match status" value="1"/>
</dbReference>
<name>A0AAD9AMT1_9PEZI</name>
<comment type="similarity">
    <text evidence="1">Belongs to the NmrA-type oxidoreductase family. Isoflavone reductase subfamily.</text>
</comment>
<dbReference type="AlphaFoldDB" id="A0AAD9AMT1"/>
<dbReference type="EMBL" id="JAQOWY010000103">
    <property type="protein sequence ID" value="KAK1851106.1"/>
    <property type="molecule type" value="Genomic_DNA"/>
</dbReference>
<keyword evidence="3" id="KW-0560">Oxidoreductase</keyword>
<keyword evidence="6" id="KW-1185">Reference proteome</keyword>
<keyword evidence="2" id="KW-0521">NADP</keyword>
<evidence type="ECO:0000313" key="6">
    <source>
        <dbReference type="Proteomes" id="UP001243330"/>
    </source>
</evidence>
<feature type="domain" description="NmrA-like" evidence="4">
    <location>
        <begin position="144"/>
        <end position="277"/>
    </location>
</feature>
<dbReference type="Proteomes" id="UP001243330">
    <property type="component" value="Unassembled WGS sequence"/>
</dbReference>
<dbReference type="Pfam" id="PF05368">
    <property type="entry name" value="NmrA"/>
    <property type="match status" value="1"/>
</dbReference>
<organism evidence="5 6">
    <name type="scientific">Colletotrichum chrysophilum</name>
    <dbReference type="NCBI Taxonomy" id="1836956"/>
    <lineage>
        <taxon>Eukaryota</taxon>
        <taxon>Fungi</taxon>
        <taxon>Dikarya</taxon>
        <taxon>Ascomycota</taxon>
        <taxon>Pezizomycotina</taxon>
        <taxon>Sordariomycetes</taxon>
        <taxon>Hypocreomycetidae</taxon>
        <taxon>Glomerellales</taxon>
        <taxon>Glomerellaceae</taxon>
        <taxon>Colletotrichum</taxon>
        <taxon>Colletotrichum gloeosporioides species complex</taxon>
    </lineage>
</organism>
<evidence type="ECO:0000313" key="5">
    <source>
        <dbReference type="EMBL" id="KAK1851106.1"/>
    </source>
</evidence>
<proteinExistence type="inferred from homology"/>
<evidence type="ECO:0000256" key="3">
    <source>
        <dbReference type="ARBA" id="ARBA00023002"/>
    </source>
</evidence>
<sequence>MNNKISREILPYHVNIPDFLGRQQANRSGHQLAPLRSGVNVRPRKRTARVGYGGREYRHHHLIAIVLAFTRGICILRGLFAIDSADPALWFACSGWLLTYKDRSPDRIVAGLIIILECRFGFVTRNSTYYSSINSIHSNVNMGVIAVAGGTGGMGQAIVEQLQLTKRYPFIILSRKNNESSFHPPLVQVDYEDVESLVKVLDSHNIETIVSAISMHSEPSFKSQLNLIDAAEASKTTRRFIPSEFGVLNRPEDGRDETFPTPWIKTAERLKSSRLQYTRFVNGYLMDYWGMPHFPSHMSPGLWSIDVCNRRAVIAGSGNDIISLTHSNDVARFIVRSLESEDWPEYSIVVGSDVTLNEALAKIQNVRGGIFDVTYDSEEKLRNNDATLLEELEGDAALRMKQMTSFFGRLIICHRMEMPKERRMNDKYPDIHPVSIEEMIDKGCIVKQLTWLNGNIPALCSINPDVDSCIDKPVDYFPLRLAFSSFVFVGFSLIKMPISVLDHVLQSYMAIQYERAIVMKA</sequence>
<dbReference type="InterPro" id="IPR051609">
    <property type="entry name" value="NmrA/Isoflavone_reductase-like"/>
</dbReference>
<dbReference type="InterPro" id="IPR036291">
    <property type="entry name" value="NAD(P)-bd_dom_sf"/>
</dbReference>
<accession>A0AAD9AMT1</accession>
<dbReference type="Gene3D" id="3.90.25.10">
    <property type="entry name" value="UDP-galactose 4-epimerase, domain 1"/>
    <property type="match status" value="1"/>
</dbReference>
<dbReference type="GO" id="GO:0016491">
    <property type="term" value="F:oxidoreductase activity"/>
    <property type="evidence" value="ECO:0007669"/>
    <property type="project" value="UniProtKB-KW"/>
</dbReference>
<dbReference type="PANTHER" id="PTHR47706:SF4">
    <property type="entry name" value="NMRA-LIKE DOMAIN-CONTAINING PROTEIN"/>
    <property type="match status" value="1"/>
</dbReference>
<protein>
    <submittedName>
        <fullName evidence="5">NmrA-like family protein</fullName>
    </submittedName>
</protein>
<dbReference type="InterPro" id="IPR008030">
    <property type="entry name" value="NmrA-like"/>
</dbReference>
<evidence type="ECO:0000256" key="1">
    <source>
        <dbReference type="ARBA" id="ARBA00005725"/>
    </source>
</evidence>
<comment type="caution">
    <text evidence="5">The sequence shown here is derived from an EMBL/GenBank/DDBJ whole genome shotgun (WGS) entry which is preliminary data.</text>
</comment>
<evidence type="ECO:0000259" key="4">
    <source>
        <dbReference type="Pfam" id="PF05368"/>
    </source>
</evidence>
<gene>
    <name evidence="5" type="ORF">CCHR01_06231</name>
</gene>
<dbReference type="SUPFAM" id="SSF51735">
    <property type="entry name" value="NAD(P)-binding Rossmann-fold domains"/>
    <property type="match status" value="1"/>
</dbReference>
<dbReference type="Gene3D" id="3.40.50.720">
    <property type="entry name" value="NAD(P)-binding Rossmann-like Domain"/>
    <property type="match status" value="1"/>
</dbReference>
<reference evidence="5" key="1">
    <citation type="submission" date="2023-01" db="EMBL/GenBank/DDBJ databases">
        <title>Colletotrichum chrysophilum M932 genome sequence.</title>
        <authorList>
            <person name="Baroncelli R."/>
        </authorList>
    </citation>
    <scope>NUCLEOTIDE SEQUENCE</scope>
    <source>
        <strain evidence="5">M932</strain>
    </source>
</reference>
<evidence type="ECO:0000256" key="2">
    <source>
        <dbReference type="ARBA" id="ARBA00022857"/>
    </source>
</evidence>